<evidence type="ECO:0000256" key="1">
    <source>
        <dbReference type="SAM" id="MobiDB-lite"/>
    </source>
</evidence>
<name>A0A4C1V1I4_EUMVA</name>
<feature type="compositionally biased region" description="Basic and acidic residues" evidence="1">
    <location>
        <begin position="645"/>
        <end position="669"/>
    </location>
</feature>
<organism evidence="2 3">
    <name type="scientific">Eumeta variegata</name>
    <name type="common">Bagworm moth</name>
    <name type="synonym">Eumeta japonica</name>
    <dbReference type="NCBI Taxonomy" id="151549"/>
    <lineage>
        <taxon>Eukaryota</taxon>
        <taxon>Metazoa</taxon>
        <taxon>Ecdysozoa</taxon>
        <taxon>Arthropoda</taxon>
        <taxon>Hexapoda</taxon>
        <taxon>Insecta</taxon>
        <taxon>Pterygota</taxon>
        <taxon>Neoptera</taxon>
        <taxon>Endopterygota</taxon>
        <taxon>Lepidoptera</taxon>
        <taxon>Glossata</taxon>
        <taxon>Ditrysia</taxon>
        <taxon>Tineoidea</taxon>
        <taxon>Psychidae</taxon>
        <taxon>Oiketicinae</taxon>
        <taxon>Eumeta</taxon>
    </lineage>
</organism>
<reference evidence="2 3" key="1">
    <citation type="journal article" date="2019" name="Commun. Biol.">
        <title>The bagworm genome reveals a unique fibroin gene that provides high tensile strength.</title>
        <authorList>
            <person name="Kono N."/>
            <person name="Nakamura H."/>
            <person name="Ohtoshi R."/>
            <person name="Tomita M."/>
            <person name="Numata K."/>
            <person name="Arakawa K."/>
        </authorList>
    </citation>
    <scope>NUCLEOTIDE SEQUENCE [LARGE SCALE GENOMIC DNA]</scope>
</reference>
<dbReference type="EMBL" id="BGZK01000253">
    <property type="protein sequence ID" value="GBP31934.1"/>
    <property type="molecule type" value="Genomic_DNA"/>
</dbReference>
<feature type="compositionally biased region" description="Basic and acidic residues" evidence="1">
    <location>
        <begin position="737"/>
        <end position="748"/>
    </location>
</feature>
<feature type="compositionally biased region" description="Basic and acidic residues" evidence="1">
    <location>
        <begin position="700"/>
        <end position="716"/>
    </location>
</feature>
<feature type="compositionally biased region" description="Polar residues" evidence="1">
    <location>
        <begin position="417"/>
        <end position="437"/>
    </location>
</feature>
<dbReference type="Proteomes" id="UP000299102">
    <property type="component" value="Unassembled WGS sequence"/>
</dbReference>
<feature type="region of interest" description="Disordered" evidence="1">
    <location>
        <begin position="619"/>
        <end position="876"/>
    </location>
</feature>
<keyword evidence="3" id="KW-1185">Reference proteome</keyword>
<feature type="compositionally biased region" description="Basic and acidic residues" evidence="1">
    <location>
        <begin position="536"/>
        <end position="549"/>
    </location>
</feature>
<accession>A0A4C1V1I4</accession>
<feature type="compositionally biased region" description="Low complexity" evidence="1">
    <location>
        <begin position="27"/>
        <end position="53"/>
    </location>
</feature>
<feature type="compositionally biased region" description="Basic and acidic residues" evidence="1">
    <location>
        <begin position="676"/>
        <end position="687"/>
    </location>
</feature>
<feature type="compositionally biased region" description="Polar residues" evidence="1">
    <location>
        <begin position="399"/>
        <end position="408"/>
    </location>
</feature>
<dbReference type="AlphaFoldDB" id="A0A4C1V1I4"/>
<feature type="compositionally biased region" description="Low complexity" evidence="1">
    <location>
        <begin position="152"/>
        <end position="167"/>
    </location>
</feature>
<feature type="compositionally biased region" description="Polar residues" evidence="1">
    <location>
        <begin position="246"/>
        <end position="274"/>
    </location>
</feature>
<feature type="compositionally biased region" description="Basic and acidic residues" evidence="1">
    <location>
        <begin position="322"/>
        <end position="345"/>
    </location>
</feature>
<feature type="compositionally biased region" description="Basic and acidic residues" evidence="1">
    <location>
        <begin position="757"/>
        <end position="795"/>
    </location>
</feature>
<feature type="compositionally biased region" description="Basic and acidic residues" evidence="1">
    <location>
        <begin position="374"/>
        <end position="398"/>
    </location>
</feature>
<evidence type="ECO:0000313" key="2">
    <source>
        <dbReference type="EMBL" id="GBP31934.1"/>
    </source>
</evidence>
<feature type="compositionally biased region" description="Basic and acidic residues" evidence="1">
    <location>
        <begin position="844"/>
        <end position="853"/>
    </location>
</feature>
<feature type="compositionally biased region" description="Polar residues" evidence="1">
    <location>
        <begin position="10"/>
        <end position="21"/>
    </location>
</feature>
<feature type="compositionally biased region" description="Polar residues" evidence="1">
    <location>
        <begin position="483"/>
        <end position="497"/>
    </location>
</feature>
<feature type="compositionally biased region" description="Low complexity" evidence="1">
    <location>
        <begin position="130"/>
        <end position="139"/>
    </location>
</feature>
<feature type="compositionally biased region" description="Basic and acidic residues" evidence="1">
    <location>
        <begin position="867"/>
        <end position="876"/>
    </location>
</feature>
<dbReference type="OrthoDB" id="7463841at2759"/>
<feature type="compositionally biased region" description="Basic and acidic residues" evidence="1">
    <location>
        <begin position="463"/>
        <end position="481"/>
    </location>
</feature>
<feature type="compositionally biased region" description="Polar residues" evidence="1">
    <location>
        <begin position="360"/>
        <end position="373"/>
    </location>
</feature>
<feature type="region of interest" description="Disordered" evidence="1">
    <location>
        <begin position="130"/>
        <end position="173"/>
    </location>
</feature>
<feature type="compositionally biased region" description="Basic and acidic residues" evidence="1">
    <location>
        <begin position="619"/>
        <end position="638"/>
    </location>
</feature>
<comment type="caution">
    <text evidence="2">The sequence shown here is derived from an EMBL/GenBank/DDBJ whole genome shotgun (WGS) entry which is preliminary data.</text>
</comment>
<feature type="compositionally biased region" description="Polar residues" evidence="1">
    <location>
        <begin position="812"/>
        <end position="839"/>
    </location>
</feature>
<feature type="compositionally biased region" description="Polar residues" evidence="1">
    <location>
        <begin position="505"/>
        <end position="523"/>
    </location>
</feature>
<protein>
    <submittedName>
        <fullName evidence="2">Uncharacterized protein</fullName>
    </submittedName>
</protein>
<proteinExistence type="predicted"/>
<evidence type="ECO:0000313" key="3">
    <source>
        <dbReference type="Proteomes" id="UP000299102"/>
    </source>
</evidence>
<feature type="compositionally biased region" description="Low complexity" evidence="1">
    <location>
        <begin position="288"/>
        <end position="320"/>
    </location>
</feature>
<gene>
    <name evidence="2" type="ORF">EVAR_18473_1</name>
</gene>
<feature type="region of interest" description="Disordered" evidence="1">
    <location>
        <begin position="219"/>
        <end position="563"/>
    </location>
</feature>
<feature type="region of interest" description="Disordered" evidence="1">
    <location>
        <begin position="1"/>
        <end position="57"/>
    </location>
</feature>
<sequence length="1129" mass="126419">MTIKNKKTNQAKGSQVSLASTSEKKVSSSSQQSTSSTSVRQSTSSSSQRVTSSGKKVRYIDVKVEEDDPLMITDVTDNVSVGGSTISEHYNSHPHYIITEAPSIPDLSQIRSKEHQVSDMSMDNTGEFVSSSMLQQSSTSHHESSSKNETFQTSSSSIQQSGSSHSQVVDTSSTQNQTMNTAFIDTSTNSANQALNTTFTSHPRGADATNTLLQSEREDFANTSHSSHSIRSRHAKNEVAGKITDLRTSSSYQSGKNSRGNTPEMSKRNQTLKTDSNKFFGGEGTLDKNSNTKQFTSTSQTSESKSSNVTKSSSSSYVVEIVDGKERIIDSSKREWGDSQEHGSKEAYASVSGTDVKPQSAYSIQNYGVQSKYDTGKDGKPSSELTVKEDSKFIKDGTEVTSHSSYISDKNAPMPQQIDSAPATSTTKQYKTDVSNKQLKDTVDSTKVTSEMLKGNKYTSKSDSSELYEKTVQDQSRRLNETFDLTETQHSNLTSRTSQDRKQVSSKIQSHDSYVQDTQNQSKNLDETFYISDTQEIDRSSKTSQDRRKITNTTDSSDFTRDKNVENQLRRVNEMFQVDDADITSFSTKIMKSNTSSAQQASASSYVFEVVDGEQRVVDSSHREWGDSKDRSSYEKSHNISGPGRKPEHEYSRHVLDKESHYDTGKDGKPTSSTRITEESLLTKDGQEIASTNTKYFGDFTKKPAITERPDTPDHHGYKHSPGQYPTGTHPSGPGDKYPDDKDRRHPTDQYPSGKYPTDKDGKHPDGKHPVDKDGKHPTDKFPGDKRPDGKHPKDVGVTSDFITTEKDTLTKETSSTTKDTQVTSKDTRTTYETSTGTWNGKFVYEKDDDVRNKRPKQVTPYGAPEQPRRHLQRQDTEDTIILSSRDIKDFTSISDLRKIIESTQSRKDVKVSDTSIVINRNIDDSVLKEIIDTVKKYPFKKIDRVTFGTRVKEDVKDLYEGIDTEEITKINRATHDVTKKSYEVEKTRSQIEVVRYITENGITRRIVTYEEPKEDEKVKTDVFVDKSDATDIRDWIDDSHKSALPLQQTDVRTTRDVVDRAITDRTTEEVTTVYDETTIIDDRKTVRDDTTVRKTTLVEEIGPRDGGPKKPEKIIPKEQCICEICTCG</sequence>